<protein>
    <submittedName>
        <fullName evidence="1">Uncharacterized protein</fullName>
    </submittedName>
</protein>
<sequence length="226" mass="26186">MSTFETPISQELQVSKINYRDLLHLVKSLHHEFNHDLAHHLIHSKSETKHKRVWTAWPLPLSIVPRPLGKFKMPSDPLRIELDALFQQTAKMQLLQQGEQVSDDSDTFHLTSPFIDIILEDLDQVLYHVAINRANHGNEKKRNRLNSIGWRGILNIAARVMPRQVICNVEKKCIQQFDGGEMSQDNQQDIFNGNEKGILNENEEDILEPVLLQVKKKPRFTKCTQE</sequence>
<evidence type="ECO:0000313" key="1">
    <source>
        <dbReference type="EMBL" id="OLL25119.1"/>
    </source>
</evidence>
<dbReference type="Proteomes" id="UP000186594">
    <property type="component" value="Unassembled WGS sequence"/>
</dbReference>
<organism evidence="1 2">
    <name type="scientific">Neolecta irregularis (strain DAH-3)</name>
    <dbReference type="NCBI Taxonomy" id="1198029"/>
    <lineage>
        <taxon>Eukaryota</taxon>
        <taxon>Fungi</taxon>
        <taxon>Dikarya</taxon>
        <taxon>Ascomycota</taxon>
        <taxon>Taphrinomycotina</taxon>
        <taxon>Neolectales</taxon>
        <taxon>Neolectaceae</taxon>
        <taxon>Neolecta</taxon>
    </lineage>
</organism>
<proteinExistence type="predicted"/>
<dbReference type="AlphaFoldDB" id="A0A1U7LR60"/>
<name>A0A1U7LR60_NEOID</name>
<gene>
    <name evidence="1" type="ORF">NEOLI_002863</name>
</gene>
<accession>A0A1U7LR60</accession>
<dbReference type="EMBL" id="LXFE01000497">
    <property type="protein sequence ID" value="OLL25119.1"/>
    <property type="molecule type" value="Genomic_DNA"/>
</dbReference>
<reference evidence="1 2" key="1">
    <citation type="submission" date="2016-04" db="EMBL/GenBank/DDBJ databases">
        <title>Evolutionary innovation and constraint leading to complex multicellularity in the Ascomycota.</title>
        <authorList>
            <person name="Cisse O."/>
            <person name="Nguyen A."/>
            <person name="Hewitt D.A."/>
            <person name="Jedd G."/>
            <person name="Stajich J.E."/>
        </authorList>
    </citation>
    <scope>NUCLEOTIDE SEQUENCE [LARGE SCALE GENOMIC DNA]</scope>
    <source>
        <strain evidence="1 2">DAH-3</strain>
    </source>
</reference>
<comment type="caution">
    <text evidence="1">The sequence shown here is derived from an EMBL/GenBank/DDBJ whole genome shotgun (WGS) entry which is preliminary data.</text>
</comment>
<keyword evidence="2" id="KW-1185">Reference proteome</keyword>
<evidence type="ECO:0000313" key="2">
    <source>
        <dbReference type="Proteomes" id="UP000186594"/>
    </source>
</evidence>